<keyword evidence="2" id="KW-1185">Reference proteome</keyword>
<accession>A0A7V8NN63</accession>
<evidence type="ECO:0000313" key="2">
    <source>
        <dbReference type="Proteomes" id="UP000567293"/>
    </source>
</evidence>
<name>A0A7V8NN63_9BACT</name>
<organism evidence="1 2">
    <name type="scientific">Candidatus Acidiferrum panamense</name>
    <dbReference type="NCBI Taxonomy" id="2741543"/>
    <lineage>
        <taxon>Bacteria</taxon>
        <taxon>Pseudomonadati</taxon>
        <taxon>Acidobacteriota</taxon>
        <taxon>Terriglobia</taxon>
        <taxon>Candidatus Acidiferrales</taxon>
        <taxon>Candidatus Acidiferrum</taxon>
    </lineage>
</organism>
<dbReference type="Proteomes" id="UP000567293">
    <property type="component" value="Unassembled WGS sequence"/>
</dbReference>
<evidence type="ECO:0000313" key="1">
    <source>
        <dbReference type="EMBL" id="MBA0084425.1"/>
    </source>
</evidence>
<protein>
    <submittedName>
        <fullName evidence="1">Uncharacterized protein</fullName>
    </submittedName>
</protein>
<gene>
    <name evidence="1" type="ORF">HRJ53_05480</name>
</gene>
<dbReference type="Pfam" id="PF17342">
    <property type="entry name" value="DUF5372"/>
    <property type="match status" value="1"/>
</dbReference>
<dbReference type="AlphaFoldDB" id="A0A7V8NN63"/>
<dbReference type="EMBL" id="JACDQQ010000533">
    <property type="protein sequence ID" value="MBA0084425.1"/>
    <property type="molecule type" value="Genomic_DNA"/>
</dbReference>
<sequence>MGSAEITHPFHPLRGQRFVVLKIKEVSGVEILSLRHAEMGSLAVRREWTDWAAPGTSREPISGQQPLLIDAPGLLALADLISSLKRKRTLDR</sequence>
<proteinExistence type="predicted"/>
<reference evidence="1" key="1">
    <citation type="submission" date="2020-06" db="EMBL/GenBank/DDBJ databases">
        <title>Legume-microbial interactions unlock mineral nutrients during tropical forest succession.</title>
        <authorList>
            <person name="Epihov D.Z."/>
        </authorList>
    </citation>
    <scope>NUCLEOTIDE SEQUENCE [LARGE SCALE GENOMIC DNA]</scope>
    <source>
        <strain evidence="1">Pan2503</strain>
    </source>
</reference>
<comment type="caution">
    <text evidence="1">The sequence shown here is derived from an EMBL/GenBank/DDBJ whole genome shotgun (WGS) entry which is preliminary data.</text>
</comment>
<dbReference type="InterPro" id="IPR035315">
    <property type="entry name" value="DUF5372"/>
</dbReference>